<dbReference type="RefSeq" id="WP_053188552.1">
    <property type="nucleotide sequence ID" value="NZ_LGIA01000215.1"/>
</dbReference>
<proteinExistence type="predicted"/>
<evidence type="ECO:0000313" key="6">
    <source>
        <dbReference type="Proteomes" id="UP000036958"/>
    </source>
</evidence>
<keyword evidence="6" id="KW-1185">Reference proteome</keyword>
<dbReference type="AlphaFoldDB" id="A0A0L8V2I5"/>
<dbReference type="InterPro" id="IPR011856">
    <property type="entry name" value="tRNA_endonuc-like_dom_sf"/>
</dbReference>
<dbReference type="GO" id="GO:0004519">
    <property type="term" value="F:endonuclease activity"/>
    <property type="evidence" value="ECO:0007669"/>
    <property type="project" value="InterPro"/>
</dbReference>
<dbReference type="GO" id="GO:0009307">
    <property type="term" value="P:DNA restriction-modification system"/>
    <property type="evidence" value="ECO:0007669"/>
    <property type="project" value="InterPro"/>
</dbReference>
<dbReference type="SUPFAM" id="SSF52980">
    <property type="entry name" value="Restriction endonuclease-like"/>
    <property type="match status" value="1"/>
</dbReference>
<dbReference type="GO" id="GO:0003677">
    <property type="term" value="F:DNA binding"/>
    <property type="evidence" value="ECO:0007669"/>
    <property type="project" value="InterPro"/>
</dbReference>
<dbReference type="CDD" id="cd22308">
    <property type="entry name" value="Af1548-like"/>
    <property type="match status" value="1"/>
</dbReference>
<keyword evidence="1 3" id="KW-0547">Nucleotide-binding</keyword>
<dbReference type="InterPro" id="IPR054374">
    <property type="entry name" value="AF1548-like_C"/>
</dbReference>
<dbReference type="OrthoDB" id="320396at2"/>
<dbReference type="STRING" id="1409788.NC99_44800"/>
<dbReference type="Pfam" id="PF03477">
    <property type="entry name" value="ATP-cone"/>
    <property type="match status" value="1"/>
</dbReference>
<feature type="domain" description="ATP-cone" evidence="4">
    <location>
        <begin position="9"/>
        <end position="90"/>
    </location>
</feature>
<dbReference type="InterPro" id="IPR011335">
    <property type="entry name" value="Restrct_endonuc-II-like"/>
</dbReference>
<keyword evidence="2 3" id="KW-0067">ATP-binding</keyword>
<reference evidence="6" key="1">
    <citation type="submission" date="2015-07" db="EMBL/GenBank/DDBJ databases">
        <title>Genome sequencing of Sunxiuqinia dokdonensis strain SK.</title>
        <authorList>
            <person name="Ahn S."/>
            <person name="Kim B.-C."/>
        </authorList>
    </citation>
    <scope>NUCLEOTIDE SEQUENCE [LARGE SCALE GENOMIC DNA]</scope>
    <source>
        <strain evidence="6">SK</strain>
    </source>
</reference>
<dbReference type="Proteomes" id="UP000036958">
    <property type="component" value="Unassembled WGS sequence"/>
</dbReference>
<dbReference type="GO" id="GO:0005524">
    <property type="term" value="F:ATP binding"/>
    <property type="evidence" value="ECO:0007669"/>
    <property type="project" value="UniProtKB-UniRule"/>
</dbReference>
<dbReference type="InterPro" id="IPR005144">
    <property type="entry name" value="ATP-cone_dom"/>
</dbReference>
<evidence type="ECO:0000256" key="1">
    <source>
        <dbReference type="ARBA" id="ARBA00022741"/>
    </source>
</evidence>
<evidence type="ECO:0000256" key="2">
    <source>
        <dbReference type="ARBA" id="ARBA00022840"/>
    </source>
</evidence>
<dbReference type="Pfam" id="PF22357">
    <property type="entry name" value="AF1548-like_C"/>
    <property type="match status" value="1"/>
</dbReference>
<dbReference type="PROSITE" id="PS51161">
    <property type="entry name" value="ATP_CONE"/>
    <property type="match status" value="1"/>
</dbReference>
<evidence type="ECO:0000313" key="5">
    <source>
        <dbReference type="EMBL" id="KOH42695.1"/>
    </source>
</evidence>
<gene>
    <name evidence="5" type="ORF">NC99_44800</name>
</gene>
<accession>A0A0L8V2I5</accession>
<name>A0A0L8V2I5_9BACT</name>
<dbReference type="Gene3D" id="3.40.1350.10">
    <property type="match status" value="1"/>
</dbReference>
<sequence length="281" mass="32303">MENKTPKSILIRKASGEREPFAIEKLIRSLRNAGADEDIIREVVDDIQAWIYPGVSTHQIYSRAFTQLRKMKNQVASRYKLKKGMMELGPTGYPFEHFVGHIMQRMGFSVEVGQTLQGHCVTHEVDVVATLGEQLHFVECKYGQTPERIQNVKVPLYIRSRVDDLIRRHKARPEYAGFSFYGWVVTNTRFTSDAIAYGQCSGLKLLSWDYPVDNGLKDLIDREKIYPITVLKNLNKSQKQNLMDRHIVTCRQLQDDPELLTPLGLNPSKTKALLKEIREIL</sequence>
<protein>
    <submittedName>
        <fullName evidence="5">AT hook motif</fullName>
    </submittedName>
</protein>
<dbReference type="PATRIC" id="fig|1409788.3.peg.4578"/>
<organism evidence="5 6">
    <name type="scientific">Sunxiuqinia dokdonensis</name>
    <dbReference type="NCBI Taxonomy" id="1409788"/>
    <lineage>
        <taxon>Bacteria</taxon>
        <taxon>Pseudomonadati</taxon>
        <taxon>Bacteroidota</taxon>
        <taxon>Bacteroidia</taxon>
        <taxon>Marinilabiliales</taxon>
        <taxon>Prolixibacteraceae</taxon>
        <taxon>Sunxiuqinia</taxon>
    </lineage>
</organism>
<evidence type="ECO:0000256" key="3">
    <source>
        <dbReference type="PROSITE-ProRule" id="PRU00492"/>
    </source>
</evidence>
<dbReference type="InterPro" id="IPR007560">
    <property type="entry name" value="Restrct_endonuc_IV_Mrr"/>
</dbReference>
<evidence type="ECO:0000259" key="4">
    <source>
        <dbReference type="PROSITE" id="PS51161"/>
    </source>
</evidence>
<comment type="caution">
    <text evidence="5">The sequence shown here is derived from an EMBL/GenBank/DDBJ whole genome shotgun (WGS) entry which is preliminary data.</text>
</comment>
<dbReference type="Pfam" id="PF04471">
    <property type="entry name" value="Mrr_cat"/>
    <property type="match status" value="1"/>
</dbReference>
<dbReference type="EMBL" id="LGIA01000215">
    <property type="protein sequence ID" value="KOH42695.1"/>
    <property type="molecule type" value="Genomic_DNA"/>
</dbReference>